<gene>
    <name evidence="1" type="ORF">GCM10009546_43290</name>
</gene>
<organism evidence="1 2">
    <name type="scientific">Actinomadura livida</name>
    <dbReference type="NCBI Taxonomy" id="79909"/>
    <lineage>
        <taxon>Bacteria</taxon>
        <taxon>Bacillati</taxon>
        <taxon>Actinomycetota</taxon>
        <taxon>Actinomycetes</taxon>
        <taxon>Streptosporangiales</taxon>
        <taxon>Thermomonosporaceae</taxon>
        <taxon>Actinomadura</taxon>
    </lineage>
</organism>
<comment type="caution">
    <text evidence="1">The sequence shown here is derived from an EMBL/GenBank/DDBJ whole genome shotgun (WGS) entry which is preliminary data.</text>
</comment>
<sequence>MIEPEPEPLPEPESPQAVTAVRASAAPAAAARILRFIGGSPSRGGTWGGQVFVSANMTAVDADGADG</sequence>
<evidence type="ECO:0000313" key="2">
    <source>
        <dbReference type="Proteomes" id="UP001501427"/>
    </source>
</evidence>
<evidence type="ECO:0000313" key="1">
    <source>
        <dbReference type="EMBL" id="GAA0576235.1"/>
    </source>
</evidence>
<reference evidence="1 2" key="1">
    <citation type="journal article" date="2019" name="Int. J. Syst. Evol. Microbiol.">
        <title>The Global Catalogue of Microorganisms (GCM) 10K type strain sequencing project: providing services to taxonomists for standard genome sequencing and annotation.</title>
        <authorList>
            <consortium name="The Broad Institute Genomics Platform"/>
            <consortium name="The Broad Institute Genome Sequencing Center for Infectious Disease"/>
            <person name="Wu L."/>
            <person name="Ma J."/>
        </authorList>
    </citation>
    <scope>NUCLEOTIDE SEQUENCE [LARGE SCALE GENOMIC DNA]</scope>
    <source>
        <strain evidence="1 2">JCM 10667</strain>
    </source>
</reference>
<accession>A0ABN1EXJ4</accession>
<dbReference type="EMBL" id="BAAAHD010000043">
    <property type="protein sequence ID" value="GAA0576235.1"/>
    <property type="molecule type" value="Genomic_DNA"/>
</dbReference>
<dbReference type="Proteomes" id="UP001501427">
    <property type="component" value="Unassembled WGS sequence"/>
</dbReference>
<keyword evidence="2" id="KW-1185">Reference proteome</keyword>
<protein>
    <submittedName>
        <fullName evidence="1">Uncharacterized protein</fullName>
    </submittedName>
</protein>
<proteinExistence type="predicted"/>
<name>A0ABN1EXJ4_9ACTN</name>